<feature type="binding site" evidence="3">
    <location>
        <begin position="86"/>
        <end position="90"/>
    </location>
    <ligand>
        <name>ATP</name>
        <dbReference type="ChEBI" id="CHEBI:30616"/>
    </ligand>
</feature>
<dbReference type="Pfam" id="PF00118">
    <property type="entry name" value="Cpn60_TCP1"/>
    <property type="match status" value="1"/>
</dbReference>
<organism evidence="6 7">
    <name type="scientific">Phascolarctobacterium succinatutens</name>
    <dbReference type="NCBI Taxonomy" id="626940"/>
    <lineage>
        <taxon>Bacteria</taxon>
        <taxon>Bacillati</taxon>
        <taxon>Bacillota</taxon>
        <taxon>Negativicutes</taxon>
        <taxon>Acidaminococcales</taxon>
        <taxon>Acidaminococcaceae</taxon>
        <taxon>Phascolarctobacterium</taxon>
    </lineage>
</organism>
<keyword evidence="3" id="KW-0413">Isomerase</keyword>
<dbReference type="InterPro" id="IPR027410">
    <property type="entry name" value="TCP-1-like_intermed_sf"/>
</dbReference>
<evidence type="ECO:0000313" key="6">
    <source>
        <dbReference type="EMBL" id="OLA37657.1"/>
    </source>
</evidence>
<evidence type="ECO:0000256" key="1">
    <source>
        <dbReference type="ARBA" id="ARBA00006607"/>
    </source>
</evidence>
<proteinExistence type="inferred from homology"/>
<comment type="caution">
    <text evidence="3">Lacks conserved residue(s) required for the propagation of feature annotation.</text>
</comment>
<comment type="subcellular location">
    <subcellularLocation>
        <location evidence="3">Cytoplasm</location>
    </subcellularLocation>
</comment>
<dbReference type="FunFam" id="3.50.7.10:FF:000001">
    <property type="entry name" value="60 kDa chaperonin"/>
    <property type="match status" value="1"/>
</dbReference>
<dbReference type="RefSeq" id="WP_009145698.1">
    <property type="nucleotide sequence ID" value="NZ_CABKPS010000050.1"/>
</dbReference>
<dbReference type="InterPro" id="IPR027413">
    <property type="entry name" value="GROEL-like_equatorial_sf"/>
</dbReference>
<protein>
    <recommendedName>
        <fullName evidence="3">Chaperonin GroEL</fullName>
        <ecNumber evidence="3">5.6.1.7</ecNumber>
    </recommendedName>
    <alternativeName>
        <fullName evidence="3">60 kDa chaperonin</fullName>
    </alternativeName>
    <alternativeName>
        <fullName evidence="3">Chaperonin-60</fullName>
        <shortName evidence="3">Cpn60</shortName>
    </alternativeName>
</protein>
<dbReference type="EC" id="5.6.1.7" evidence="3"/>
<feature type="binding site" evidence="3">
    <location>
        <position position="413"/>
    </location>
    <ligand>
        <name>ATP</name>
        <dbReference type="ChEBI" id="CHEBI:30616"/>
    </ligand>
</feature>
<dbReference type="Gene3D" id="1.10.560.10">
    <property type="entry name" value="GroEL-like equatorial domain"/>
    <property type="match status" value="1"/>
</dbReference>
<dbReference type="Proteomes" id="UP000186777">
    <property type="component" value="Unassembled WGS sequence"/>
</dbReference>
<keyword evidence="2 3" id="KW-0143">Chaperone</keyword>
<dbReference type="GO" id="GO:0051082">
    <property type="term" value="F:unfolded protein binding"/>
    <property type="evidence" value="ECO:0007669"/>
    <property type="project" value="UniProtKB-UniRule"/>
</dbReference>
<comment type="subunit">
    <text evidence="3 5">Forms a cylinder of 14 subunits composed of two heptameric rings stacked back-to-back. Interacts with the co-chaperonin GroES.</text>
</comment>
<keyword evidence="3" id="KW-0067">ATP-binding</keyword>
<evidence type="ECO:0000256" key="5">
    <source>
        <dbReference type="RuleBase" id="RU000419"/>
    </source>
</evidence>
<dbReference type="NCBIfam" id="NF009487">
    <property type="entry name" value="PRK12849.1"/>
    <property type="match status" value="1"/>
</dbReference>
<comment type="function">
    <text evidence="3 5">Together with its co-chaperonin GroES, plays an essential role in assisting protein folding. The GroEL-GroES system forms a nano-cage that allows encapsulation of the non-native substrate proteins and provides a physical environment optimized to promote and accelerate protein folding.</text>
</comment>
<dbReference type="NCBIfam" id="TIGR02348">
    <property type="entry name" value="GroEL"/>
    <property type="match status" value="1"/>
</dbReference>
<dbReference type="NCBIfam" id="NF000592">
    <property type="entry name" value="PRK00013.1"/>
    <property type="match status" value="1"/>
</dbReference>
<evidence type="ECO:0000313" key="7">
    <source>
        <dbReference type="Proteomes" id="UP000186777"/>
    </source>
</evidence>
<dbReference type="NCBIfam" id="NF009488">
    <property type="entry name" value="PRK12850.1"/>
    <property type="match status" value="1"/>
</dbReference>
<keyword evidence="3" id="KW-0547">Nucleotide-binding</keyword>
<dbReference type="STRING" id="626940.BHW43_05450"/>
<dbReference type="SUPFAM" id="SSF52029">
    <property type="entry name" value="GroEL apical domain-like"/>
    <property type="match status" value="1"/>
</dbReference>
<dbReference type="GO" id="GO:0005737">
    <property type="term" value="C:cytoplasm"/>
    <property type="evidence" value="ECO:0007669"/>
    <property type="project" value="UniProtKB-SubCell"/>
</dbReference>
<dbReference type="PRINTS" id="PR00298">
    <property type="entry name" value="CHAPERONIN60"/>
</dbReference>
<feature type="binding site" evidence="3">
    <location>
        <position position="492"/>
    </location>
    <ligand>
        <name>ATP</name>
        <dbReference type="ChEBI" id="CHEBI:30616"/>
    </ligand>
</feature>
<dbReference type="GO" id="GO:0005524">
    <property type="term" value="F:ATP binding"/>
    <property type="evidence" value="ECO:0007669"/>
    <property type="project" value="UniProtKB-UniRule"/>
</dbReference>
<dbReference type="GO" id="GO:0042026">
    <property type="term" value="P:protein refolding"/>
    <property type="evidence" value="ECO:0007669"/>
    <property type="project" value="UniProtKB-UniRule"/>
</dbReference>
<dbReference type="HAMAP" id="MF_00600">
    <property type="entry name" value="CH60"/>
    <property type="match status" value="1"/>
</dbReference>
<feature type="binding site" evidence="3">
    <location>
        <begin position="29"/>
        <end position="32"/>
    </location>
    <ligand>
        <name>ATP</name>
        <dbReference type="ChEBI" id="CHEBI:30616"/>
    </ligand>
</feature>
<dbReference type="SUPFAM" id="SSF48592">
    <property type="entry name" value="GroEL equatorial domain-like"/>
    <property type="match status" value="2"/>
</dbReference>
<evidence type="ECO:0000256" key="4">
    <source>
        <dbReference type="RuleBase" id="RU000418"/>
    </source>
</evidence>
<gene>
    <name evidence="3" type="primary">groEL</name>
    <name evidence="3" type="synonym">groL</name>
    <name evidence="6" type="ORF">BHW43_05450</name>
</gene>
<dbReference type="PANTHER" id="PTHR45633">
    <property type="entry name" value="60 KDA HEAT SHOCK PROTEIN, MITOCHONDRIAL"/>
    <property type="match status" value="1"/>
</dbReference>
<evidence type="ECO:0000256" key="2">
    <source>
        <dbReference type="ARBA" id="ARBA00023186"/>
    </source>
</evidence>
<dbReference type="CDD" id="cd03344">
    <property type="entry name" value="GroEL"/>
    <property type="match status" value="1"/>
</dbReference>
<sequence length="543" mass="57456">MAKQILFNEEARRSLERGVNALADAVKVTLGPKGRNVVLEKKFGAPTITNDGVTIARDIELEDPFENMGAQLVKEVSIKTNDVAGDGTTTATVLAQAMINEGMRNVAAGANPMVLKKGIKKAVDVLVDELKNVSQKVETKAAKAQVASISAADDEIGNLIADAMEKVGDDGVITVEESKTMETHLETVEGMQFDRGYISPYMATDADKMEAVLSNPYVFITDRKITMIADIMPVLEKVVQNGGELLIIAEDVEGEALATLVVNKLRGTFKAVAVKAPGFGDRRKAMLQDIATLTGATVISEEVGRKLDSASMADLGRAGQVRVTKELTTIVDGLGDKDAIAARVAQIRAQIPETTSDFDKEKLQERLAKLAGGVAVIKVGAATEVELKDKKLRIEDALNATRAAVAEGIVAGGGTALLQVQPALAKIKATGDEKTGVEIVKRAIEEPVRQIAYNAGLEGAVIVDTIKRSRKGYGFNALTEEYVDMIEAGIVDPTKVTRSALQNAASIASMVLTTESIVADKPAKEGAAMPAMPPMGGGMPGMM</sequence>
<dbReference type="InterPro" id="IPR002423">
    <property type="entry name" value="Cpn60/GroEL/TCP-1"/>
</dbReference>
<dbReference type="Gene3D" id="3.50.7.10">
    <property type="entry name" value="GroEL"/>
    <property type="match status" value="1"/>
</dbReference>
<reference evidence="6 7" key="1">
    <citation type="journal article" date="2016" name="Nat. Biotechnol.">
        <title>Measurement of bacterial replication rates in microbial communities.</title>
        <authorList>
            <person name="Brown C.T."/>
            <person name="Olm M.R."/>
            <person name="Thomas B.C."/>
            <person name="Banfield J.F."/>
        </authorList>
    </citation>
    <scope>NUCLEOTIDE SEQUENCE [LARGE SCALE GENOMIC DNA]</scope>
    <source>
        <strain evidence="6">46_33</strain>
    </source>
</reference>
<dbReference type="InterPro" id="IPR027409">
    <property type="entry name" value="GroEL-like_apical_dom_sf"/>
</dbReference>
<dbReference type="NCBIfam" id="NF009489">
    <property type="entry name" value="PRK12851.1"/>
    <property type="match status" value="1"/>
</dbReference>
<evidence type="ECO:0000256" key="3">
    <source>
        <dbReference type="HAMAP-Rule" id="MF_00600"/>
    </source>
</evidence>
<dbReference type="EMBL" id="MNTG01000028">
    <property type="protein sequence ID" value="OLA37657.1"/>
    <property type="molecule type" value="Genomic_DNA"/>
</dbReference>
<dbReference type="GO" id="GO:0140662">
    <property type="term" value="F:ATP-dependent protein folding chaperone"/>
    <property type="evidence" value="ECO:0007669"/>
    <property type="project" value="InterPro"/>
</dbReference>
<keyword evidence="3" id="KW-0963">Cytoplasm</keyword>
<dbReference type="AlphaFoldDB" id="A0A1Q6R5N1"/>
<name>A0A1Q6R5N1_9FIRM</name>
<comment type="caution">
    <text evidence="6">The sequence shown here is derived from an EMBL/GenBank/DDBJ whole genome shotgun (WGS) entry which is preliminary data.</text>
</comment>
<accession>A0A1Q6R5N1</accession>
<comment type="similarity">
    <text evidence="1 3 4">Belongs to the chaperonin (HSP60) family.</text>
</comment>
<dbReference type="Gene3D" id="3.30.260.10">
    <property type="entry name" value="TCP-1-like chaperonin intermediate domain"/>
    <property type="match status" value="1"/>
</dbReference>
<dbReference type="GeneID" id="78524895"/>
<dbReference type="InterPro" id="IPR001844">
    <property type="entry name" value="Cpn60/GroEL"/>
</dbReference>
<feature type="binding site" evidence="3">
    <location>
        <begin position="476"/>
        <end position="478"/>
    </location>
    <ligand>
        <name>ATP</name>
        <dbReference type="ChEBI" id="CHEBI:30616"/>
    </ligand>
</feature>
<dbReference type="GO" id="GO:0016853">
    <property type="term" value="F:isomerase activity"/>
    <property type="evidence" value="ECO:0007669"/>
    <property type="project" value="UniProtKB-KW"/>
</dbReference>